<protein>
    <submittedName>
        <fullName evidence="4">VCBS repeat-containing protein</fullName>
    </submittedName>
</protein>
<dbReference type="Pfam" id="PF07676">
    <property type="entry name" value="PD40"/>
    <property type="match status" value="5"/>
</dbReference>
<evidence type="ECO:0000313" key="5">
    <source>
        <dbReference type="Proteomes" id="UP000244223"/>
    </source>
</evidence>
<dbReference type="SUPFAM" id="SSF82171">
    <property type="entry name" value="DPP6 N-terminal domain-like"/>
    <property type="match status" value="3"/>
</dbReference>
<dbReference type="SUPFAM" id="SSF51120">
    <property type="entry name" value="beta-Roll"/>
    <property type="match status" value="11"/>
</dbReference>
<evidence type="ECO:0000259" key="3">
    <source>
        <dbReference type="Pfam" id="PF17803"/>
    </source>
</evidence>
<dbReference type="PROSITE" id="PS00330">
    <property type="entry name" value="HEMOLYSIN_CALCIUM"/>
    <property type="match status" value="9"/>
</dbReference>
<dbReference type="InterPro" id="IPR010221">
    <property type="entry name" value="VCBS_dom"/>
</dbReference>
<accession>A0A2T5J4F9</accession>
<comment type="caution">
    <text evidence="4">The sequence shown here is derived from an EMBL/GenBank/DDBJ whole genome shotgun (WGS) entry which is preliminary data.</text>
</comment>
<organism evidence="4 5">
    <name type="scientific">Agitococcus lubricus</name>
    <dbReference type="NCBI Taxonomy" id="1077255"/>
    <lineage>
        <taxon>Bacteria</taxon>
        <taxon>Pseudomonadati</taxon>
        <taxon>Pseudomonadota</taxon>
        <taxon>Gammaproteobacteria</taxon>
        <taxon>Moraxellales</taxon>
        <taxon>Moraxellaceae</taxon>
        <taxon>Agitococcus</taxon>
    </lineage>
</organism>
<dbReference type="InterPro" id="IPR011042">
    <property type="entry name" value="6-blade_b-propeller_TolB-like"/>
</dbReference>
<proteinExistence type="inferred from homology"/>
<dbReference type="Proteomes" id="UP000244223">
    <property type="component" value="Unassembled WGS sequence"/>
</dbReference>
<dbReference type="InterPro" id="IPR011659">
    <property type="entry name" value="WD40"/>
</dbReference>
<dbReference type="InterPro" id="IPR018511">
    <property type="entry name" value="Hemolysin-typ_Ca-bd_CS"/>
</dbReference>
<dbReference type="InterPro" id="IPR040853">
    <property type="entry name" value="RapA2_cadherin-like"/>
</dbReference>
<name>A0A2T5J4F9_9GAMM</name>
<gene>
    <name evidence="4" type="ORF">C8N29_101501</name>
</gene>
<dbReference type="PANTHER" id="PTHR36842">
    <property type="entry name" value="PROTEIN TOLB HOMOLOG"/>
    <property type="match status" value="1"/>
</dbReference>
<feature type="domain" description="RapA2 cadherin-like" evidence="3">
    <location>
        <begin position="768"/>
        <end position="851"/>
    </location>
</feature>
<reference evidence="4 5" key="1">
    <citation type="submission" date="2018-04" db="EMBL/GenBank/DDBJ databases">
        <title>Genomic Encyclopedia of Archaeal and Bacterial Type Strains, Phase II (KMG-II): from individual species to whole genera.</title>
        <authorList>
            <person name="Goeker M."/>
        </authorList>
    </citation>
    <scope>NUCLEOTIDE SEQUENCE [LARGE SCALE GENOMIC DNA]</scope>
    <source>
        <strain evidence="4 5">DSM 5822</strain>
    </source>
</reference>
<dbReference type="Pfam" id="PF17963">
    <property type="entry name" value="Big_9"/>
    <property type="match status" value="2"/>
</dbReference>
<dbReference type="PRINTS" id="PR00313">
    <property type="entry name" value="CABNDNGRPT"/>
</dbReference>
<dbReference type="InterPro" id="IPR013783">
    <property type="entry name" value="Ig-like_fold"/>
</dbReference>
<dbReference type="OrthoDB" id="108903at2"/>
<dbReference type="Pfam" id="PF00353">
    <property type="entry name" value="HemolysinCabind"/>
    <property type="match status" value="18"/>
</dbReference>
<dbReference type="InterPro" id="IPR001343">
    <property type="entry name" value="Hemolysn_Ca-bd"/>
</dbReference>
<keyword evidence="2" id="KW-0106">Calcium</keyword>
<dbReference type="InterPro" id="IPR011049">
    <property type="entry name" value="Serralysin-like_metalloprot_C"/>
</dbReference>
<dbReference type="PANTHER" id="PTHR36842:SF1">
    <property type="entry name" value="PROTEIN TOLB"/>
    <property type="match status" value="1"/>
</dbReference>
<dbReference type="Pfam" id="PF17803">
    <property type="entry name" value="Cadherin_4"/>
    <property type="match status" value="1"/>
</dbReference>
<comment type="similarity">
    <text evidence="1">Belongs to the TolB family.</text>
</comment>
<keyword evidence="5" id="KW-1185">Reference proteome</keyword>
<dbReference type="Gene3D" id="2.150.10.10">
    <property type="entry name" value="Serralysin-like metalloprotease, C-terminal"/>
    <property type="match status" value="8"/>
</dbReference>
<dbReference type="NCBIfam" id="TIGR01965">
    <property type="entry name" value="VCBS_repeat"/>
    <property type="match status" value="3"/>
</dbReference>
<evidence type="ECO:0000256" key="1">
    <source>
        <dbReference type="ARBA" id="ARBA00009820"/>
    </source>
</evidence>
<sequence>MAIINGTAGNDNLAGDAQPNQVILVEGSANVSTWLVSDDDAAVTIDLGSNTLKLGDQSFTGTQLHINSNGTVNLGTTPFSGYNNTAVTDASLPNYSIAVFWDDLVTNYSADDKVLTKFIDDNNDGISERLIIQWHAYPYSNRTTMLRFQVELALNSGQEGVRVNFLDIAGAGAGNGATVGIKTPTYTEQWSYNTAIAQSFFSRGVFQSVPSSDTLDGGAGADTLAGGEGTDTYIVDNVGDVVVERAFLFNASTSSTNVQANALSDNPFLSADGSKVAFQSTATNLVANDTNTYQDIFIKDLSTGILSRVNTSSSGVQANNTSTLSDLSADGTKVVFLSSATNLVAGDTNGYADIFLKDVTTGAVTRVSTSSSGVQTNGHNYSAVVSADGNKVAFLSAATNLVAGDTNNLFDIFVKDLSTGAITRVTTDSSGTQANAHGSNYMVFSADGSKIAFESDATNLVAGDTNGYLDIFVKDLITGVTTRVSTTSSGLQGNSHSRFKPVFSPDGTKIAFVSDAANFSIGGVGGRHIYLKDLVTGTLTQVSTDSNNAQINFSINENPVFLENGTKIAFTSNATDLVAGDTNGKIDVFIKDLITGAVTRESVNASGTQADANSISLSSNGTKLVFSSDASNLVASDTNTFRDIFVKTLSGDVDTVQSSVSYSLSNHVENLTLTGSANINGTGNSLNNVLIGNSGNNMLTGGAGNDTLTGGLGNDTLEGGTGQDTAVYSGTWSQYIVTGSTVTGIHGTDSLSSIEFLSFNGLTVSLANAINKAPVAVNDNNNSDPLSEAGHNVAGDNTAIGNVLTNDTDADIALGFDEMLVVSAITGGTVGSAVTGTYGSIVLNANGSYVYTLNNDDLDTQALVTGQTVTEVFSYTMRDLQGVSKTATLTLSISGSDDSGTLVGTAGHDNLSALSGDDVLIGLAGNDTLNGGLGIDTLMGGLDNDIYSVDSITDSIVEAENEGTDTVQSSVSFSLDGISHVENLTLTTNNNLVATGNELNNILTGNGGNNTLDGGVGADTLNGGEGSDTYIVDNVGDVVFEPFTMSRVNTSSIGIQANGSSMNAVFLPNINKIAFESWGTNLVANDTNNRPDIFIKDLTTGVLSRVSTNSSNQQANDLSFNATFSADANKMAFDSQATNLIGTDTNGFIDVFVKNLTTGAVTRASTNSSGVQGNGHSLYSVISADGNKVAFYSDASNLVDNDTNGVRDIFVKDLLSHQLTRVSTSSTATEANAASHSVMFFANGDKVAFYSAASNLVADDGNGGADIFIKDLNTGALTRVSTSSTGQEANGESTNYRISHDGSLLVFQSNSTNLVDGITTTYTQIFAKNLITGAVSLVSANVNGTQSEYGSINPILSADGTKVLFESASRNLVTGYASNGTNIFMKNLVTGEVTHISTTNLDAYAGNSSTRANFATDGSKVVFESEATNIVAGDSNNSIKDIFVRDLTVGAGAIDTVQASISYTLVRAIENLVLTGTSDITGTGNQQNNVITGNSGNNTLNGAGGIDTLVGGAGNDTYVVDSTTDTITELENQGTDTVEANISFSLATINPVENLSLTGSANINATGNSLNNVITGNSGNNILDGGDGVDTLIGGTGNDTYVVDSTTDTITELENQGSDTVQSNVSFSLATLNHVENLSLTGSANINATGNDLNNVITGNSGDNVLDGGDGVDTLVGGTGNDTYVVDSLTDTLTELENQGTDIVQSSISFSLATLNHVENLTLTGTANITATGNNLDNVITGNSSDNTLVGGLGDDTYVVDSLTDTITELENEGTDTVAASISFSLAAINHVENLSLTGSANLNATGNSLNNVITGNSGDNVLGGGDGVDSLVGGIGNDTYVVDSTTDTITELENQGTDTIAASINFSLASVNHVENLSLTGSSNINAIGNSLNNIITGNSGNNILDGGDGVDSLVGGIGNDTYVVDSTTDTITELENQGTDTIAASINFSLASVNHVENLSLTGSSNINATGNSLNNIITGNSGNNILDGGDGADTLVGGLGDDTLTGGAGQDTASYSGDWLQYTVSGNVDNAIITGLDGTDTLSGIEWLSFNGTVVALVDAINVAPVAVNDNNNSDALVEAGGLSTGDATATGNVLSNDTDANLGLGLNESLIISNIVGGTVGSSIAGTYGSLVLNANGSYVYTLNNNDVDTQALVSGQTVTEVFSYTVTDARGLSANASLTLSISGSDDFIAGTANSEQLIGTSANDIIYGFAGNDTLEGGLGADTLYGGSGSDTYIIDNIGDAIMGEQSLFTMVSTSTAGVQSNGTSVSPVFSPDGTKVVFASGASNLVANDTNGNYDIFIKDLSTGVTTRINTGSNGEQLTGFHFSNYSLSRVFSPDSTKIVFQSNASNLVTGDSNNSTDIFVKDLNTGAVSRVSTGSNGEQLNGQSDTASFSSDGTKIVFGSYASNLVVGDSNNTSDIFVKNLNTGAVSRVSTNSNGEQANNMSYRAVFSADGTKVVFESSATNLVAGDTNNLTDLFVKNLLTGEVTRVNTDSSGTQITANNDSYQAVFSPDGTKIAFQSTASNLVTDDTNNASDIFIKDLITGAISRVSTDSSGQFASRKSFKAQFSPDGSKIAFVSQGIYFNASDIFVKDLSTNIVTRMTDNADAQVANNSSYYVMFSADGSQVAIESSATNLVAGDTNNLSDIFVKDVSVDTVQASISYSLTNNIENLLLTGSNHINGTGNGLANLLTGNSGNNSLTGGAGKDTLVGGEGIDTLIGGTGNDTYIVDNTTDAITEFSNEGEDTVESSVTFSIATMSNVEHITLTGNANINATGNFSSNTLKGNTGNNSLEGGYGFDSLDGGEGIDTLIGGADSDTYYVDSTTDTIIELANGGTDFIESSVSFSLAEINHVENLRLTGNANLTAAGNALNNYIAGNSGNTTFNGGLGNDTLSGGGSQDTAIYAGNWSQYTVTGNAFNATVTGIEGTDSLSNIEFLSFNGVIVSLLDAINDAPVGINDTNSSDGLLEAGGTNTGDNSSAGNVLTNDTDADLALGLGEALTVSAITGGVLGSSILGIYGSLVLNADGSYVYTLDNNDADTDALETGQTVTEVFTYTVRDIRGVSSTATLTFNIQGSTDSVLLVGTSGDDNLVSGSGNDTLRGLAGNDTLNGGSGVDVLEGGLGNDVYTVDNIADQVLEQISQGTDTIQASVNYTLMGYVENLALLGTNSINGTGNSLNNVLTGNSGNNILNGAKGSDTLLGGLGNDTYMVDSIGDVVTELAEQGIDTVQATISYTLVGQVENLELLGVANLKGTGNDLNNQLLGNAGNNVLTAGLGADTLNG</sequence>
<dbReference type="EMBL" id="QAON01000001">
    <property type="protein sequence ID" value="PTQ91428.1"/>
    <property type="molecule type" value="Genomic_DNA"/>
</dbReference>
<dbReference type="RefSeq" id="WP_107864439.1">
    <property type="nucleotide sequence ID" value="NZ_QAON01000001.1"/>
</dbReference>
<evidence type="ECO:0000256" key="2">
    <source>
        <dbReference type="ARBA" id="ARBA00022837"/>
    </source>
</evidence>
<dbReference type="GO" id="GO:0005509">
    <property type="term" value="F:calcium ion binding"/>
    <property type="evidence" value="ECO:0007669"/>
    <property type="project" value="InterPro"/>
</dbReference>
<dbReference type="Gene3D" id="2.60.40.10">
    <property type="entry name" value="Immunoglobulins"/>
    <property type="match status" value="1"/>
</dbReference>
<evidence type="ECO:0000313" key="4">
    <source>
        <dbReference type="EMBL" id="PTQ91428.1"/>
    </source>
</evidence>
<dbReference type="Gene3D" id="2.120.10.30">
    <property type="entry name" value="TolB, C-terminal domain"/>
    <property type="match status" value="5"/>
</dbReference>
<feature type="non-terminal residue" evidence="4">
    <location>
        <position position="3287"/>
    </location>
</feature>